<dbReference type="Pfam" id="PF01370">
    <property type="entry name" value="Epimerase"/>
    <property type="match status" value="1"/>
</dbReference>
<keyword evidence="1" id="KW-0560">Oxidoreductase</keyword>
<keyword evidence="5" id="KW-1185">Reference proteome</keyword>
<evidence type="ECO:0000313" key="4">
    <source>
        <dbReference type="EMBL" id="SFC64593.1"/>
    </source>
</evidence>
<dbReference type="OrthoDB" id="9778052at2"/>
<dbReference type="PANTHER" id="PTHR10366:SF564">
    <property type="entry name" value="STEROL-4-ALPHA-CARBOXYLATE 3-DEHYDROGENASE, DECARBOXYLATING"/>
    <property type="match status" value="1"/>
</dbReference>
<dbReference type="Proteomes" id="UP000199577">
    <property type="component" value="Unassembled WGS sequence"/>
</dbReference>
<reference evidence="4 5" key="1">
    <citation type="submission" date="2016-10" db="EMBL/GenBank/DDBJ databases">
        <authorList>
            <person name="de Groot N.N."/>
        </authorList>
    </citation>
    <scope>NUCLEOTIDE SEQUENCE [LARGE SCALE GENOMIC DNA]</scope>
    <source>
        <strain evidence="4 5">DSM 22900</strain>
    </source>
</reference>
<dbReference type="Gene3D" id="3.40.50.720">
    <property type="entry name" value="NAD(P)-binding Rossmann-like Domain"/>
    <property type="match status" value="1"/>
</dbReference>
<dbReference type="GO" id="GO:0016616">
    <property type="term" value="F:oxidoreductase activity, acting on the CH-OH group of donors, NAD or NADP as acceptor"/>
    <property type="evidence" value="ECO:0007669"/>
    <property type="project" value="TreeGrafter"/>
</dbReference>
<dbReference type="InterPro" id="IPR001509">
    <property type="entry name" value="Epimerase_deHydtase"/>
</dbReference>
<evidence type="ECO:0000313" key="5">
    <source>
        <dbReference type="Proteomes" id="UP000199577"/>
    </source>
</evidence>
<gene>
    <name evidence="4" type="ORF">SAMN05421747_11744</name>
</gene>
<dbReference type="SUPFAM" id="SSF51735">
    <property type="entry name" value="NAD(P)-binding Rossmann-fold domains"/>
    <property type="match status" value="1"/>
</dbReference>
<feature type="domain" description="NAD-dependent epimerase/dehydratase" evidence="3">
    <location>
        <begin position="5"/>
        <end position="245"/>
    </location>
</feature>
<dbReference type="STRING" id="623281.SAMN05421747_11744"/>
<dbReference type="PANTHER" id="PTHR10366">
    <property type="entry name" value="NAD DEPENDENT EPIMERASE/DEHYDRATASE"/>
    <property type="match status" value="1"/>
</dbReference>
<proteinExistence type="inferred from homology"/>
<evidence type="ECO:0000259" key="3">
    <source>
        <dbReference type="Pfam" id="PF01370"/>
    </source>
</evidence>
<dbReference type="FunFam" id="3.40.50.720:FF:000336">
    <property type="entry name" value="Aldehyde reductase"/>
    <property type="match status" value="1"/>
</dbReference>
<dbReference type="RefSeq" id="WP_090974587.1">
    <property type="nucleotide sequence ID" value="NZ_FOLL01000017.1"/>
</dbReference>
<dbReference type="InterPro" id="IPR036291">
    <property type="entry name" value="NAD(P)-bd_dom_sf"/>
</dbReference>
<organism evidence="4 5">
    <name type="scientific">Parapedobacter composti</name>
    <dbReference type="NCBI Taxonomy" id="623281"/>
    <lineage>
        <taxon>Bacteria</taxon>
        <taxon>Pseudomonadati</taxon>
        <taxon>Bacteroidota</taxon>
        <taxon>Sphingobacteriia</taxon>
        <taxon>Sphingobacteriales</taxon>
        <taxon>Sphingobacteriaceae</taxon>
        <taxon>Parapedobacter</taxon>
    </lineage>
</organism>
<dbReference type="EMBL" id="FOLL01000017">
    <property type="protein sequence ID" value="SFC64593.1"/>
    <property type="molecule type" value="Genomic_DNA"/>
</dbReference>
<protein>
    <submittedName>
        <fullName evidence="4">Dihydroflavonol-4-reductase</fullName>
    </submittedName>
</protein>
<comment type="similarity">
    <text evidence="2">Belongs to the NAD(P)-dependent epimerase/dehydratase family. Dihydroflavonol-4-reductase subfamily.</text>
</comment>
<name>A0A1I1L2E6_9SPHI</name>
<accession>A0A1I1L2E6</accession>
<dbReference type="InterPro" id="IPR050425">
    <property type="entry name" value="NAD(P)_dehydrat-like"/>
</dbReference>
<evidence type="ECO:0000256" key="1">
    <source>
        <dbReference type="ARBA" id="ARBA00023002"/>
    </source>
</evidence>
<dbReference type="AlphaFoldDB" id="A0A1I1L2E6"/>
<sequence length="341" mass="38057">MRKKVLLTGVTGFLGSHTAIQLLNKGYDVVGTVRSKDRIISIREIIAKYTENIDNLTFAEADLNNSNVWFELTKTIDYIQHIASPFPRELPKDENDLIIPAKQGTLNILRAASANNVKRVVMVSSIAAAVYGKTKTELNNVFNENDWTDETNKNDTTPYFRSKVIAEKAAWEFMKRDNSNLQLTTVLPGAILGTVLEKDFGTSANTVIKILDGSSPALPKIGFDIVDVRSVADLLIKAMELPQAAGNRYIASAGYMTFKEIAQILKQEYPHRKIPTKELPNFATRLFSIFEPSLKPILLELGVKRLTENTKARRDLFWQPISPQEAVIACAKSVFENGIVK</sequence>
<dbReference type="CDD" id="cd05227">
    <property type="entry name" value="AR_SDR_e"/>
    <property type="match status" value="1"/>
</dbReference>
<evidence type="ECO:0000256" key="2">
    <source>
        <dbReference type="ARBA" id="ARBA00023445"/>
    </source>
</evidence>